<dbReference type="PANTHER" id="PTHR46599">
    <property type="entry name" value="PIGGYBAC TRANSPOSABLE ELEMENT-DERIVED PROTEIN 4"/>
    <property type="match status" value="1"/>
</dbReference>
<comment type="caution">
    <text evidence="3">The sequence shown here is derived from an EMBL/GenBank/DDBJ whole genome shotgun (WGS) entry which is preliminary data.</text>
</comment>
<proteinExistence type="predicted"/>
<evidence type="ECO:0000313" key="4">
    <source>
        <dbReference type="Proteomes" id="UP001530400"/>
    </source>
</evidence>
<feature type="compositionally biased region" description="Low complexity" evidence="1">
    <location>
        <begin position="20"/>
        <end position="39"/>
    </location>
</feature>
<keyword evidence="4" id="KW-1185">Reference proteome</keyword>
<evidence type="ECO:0000256" key="1">
    <source>
        <dbReference type="SAM" id="MobiDB-lite"/>
    </source>
</evidence>
<evidence type="ECO:0000313" key="3">
    <source>
        <dbReference type="EMBL" id="KAL3765445.1"/>
    </source>
</evidence>
<reference evidence="3 4" key="1">
    <citation type="submission" date="2024-10" db="EMBL/GenBank/DDBJ databases">
        <title>Updated reference genomes for cyclostephanoid diatoms.</title>
        <authorList>
            <person name="Roberts W.R."/>
            <person name="Alverson A.J."/>
        </authorList>
    </citation>
    <scope>NUCLEOTIDE SEQUENCE [LARGE SCALE GENOMIC DNA]</scope>
    <source>
        <strain evidence="3 4">AJA010-31</strain>
    </source>
</reference>
<sequence>MTTDPPQAELSPPQSHINVATSQTSNSAAPSTTSTLTPSIRAPPSTETPAKRPRHDAPPEYSSPSPNKHAPDFDVLPSSNNSLHSSDNPNDWEAEELRVQQAIEKDNVQVEYEAFIEQDLPQPPVLNDWEMLEDTADTPEAPTESRREIVAYQPTNKTKLLAIHQSLALPSVAKSSTKQMIFDSIVQSGKVEVIDPKTFAYQVEVIPDHLQKGPKWKILTGTEVVLPEGFNPSGVEEGYFAPTNKENAAAQKKLSYLTDTPITRPSFVYKTTKHRSGTSRGHPVRQEAPNEKGSPSNYACNKINEKDFTKLRPKDFFDLIISPGFIDKNIVNRTNMRATAEGASCSVYQDWVPFTREEVYKFTGLMFCNGISPKPQVAHWFKSTSQNRILGNDAVCNLFDVRVARGKVIAGLDRWYQYRRFMQDPAVLQKNDPLWKVASILEETRKNSQRCWTTGWYVAIDEQTIGFKGKHGLALQITYKREGVSYQCDALCEARYTYSFYFRHGDAPPAPDSMKALKLSPTARRCFMDNLFNSRKLFTAAFLIHVLCHGVVHANHRGVPKEVVQPVILDEKKAEQQRGKTICAVLKDDPTCPDLLVCSVYDTKPVHIMSNCATTVDWTTLTRKVWSTTEKKMVTMKYLWLNLIDIYNKYMNGVDLADQLRNCYRFSH</sequence>
<feature type="region of interest" description="Disordered" evidence="1">
    <location>
        <begin position="1"/>
        <end position="90"/>
    </location>
</feature>
<name>A0ABD3MN38_9STRA</name>
<protein>
    <recommendedName>
        <fullName evidence="2">PiggyBac transposable element-derived protein domain-containing protein</fullName>
    </recommendedName>
</protein>
<dbReference type="PANTHER" id="PTHR46599:SF3">
    <property type="entry name" value="PIGGYBAC TRANSPOSABLE ELEMENT-DERIVED PROTEIN 4"/>
    <property type="match status" value="1"/>
</dbReference>
<gene>
    <name evidence="3" type="ORF">ACHAWO_011527</name>
</gene>
<feature type="domain" description="PiggyBac transposable element-derived protein" evidence="2">
    <location>
        <begin position="313"/>
        <end position="667"/>
    </location>
</feature>
<feature type="region of interest" description="Disordered" evidence="1">
    <location>
        <begin position="272"/>
        <end position="297"/>
    </location>
</feature>
<evidence type="ECO:0000259" key="2">
    <source>
        <dbReference type="Pfam" id="PF13843"/>
    </source>
</evidence>
<feature type="compositionally biased region" description="Polar residues" evidence="1">
    <location>
        <begin position="77"/>
        <end position="89"/>
    </location>
</feature>
<organism evidence="3 4">
    <name type="scientific">Cyclotella atomus</name>
    <dbReference type="NCBI Taxonomy" id="382360"/>
    <lineage>
        <taxon>Eukaryota</taxon>
        <taxon>Sar</taxon>
        <taxon>Stramenopiles</taxon>
        <taxon>Ochrophyta</taxon>
        <taxon>Bacillariophyta</taxon>
        <taxon>Coscinodiscophyceae</taxon>
        <taxon>Thalassiosirophycidae</taxon>
        <taxon>Stephanodiscales</taxon>
        <taxon>Stephanodiscaceae</taxon>
        <taxon>Cyclotella</taxon>
    </lineage>
</organism>
<dbReference type="Pfam" id="PF13843">
    <property type="entry name" value="DDE_Tnp_1_7"/>
    <property type="match status" value="1"/>
</dbReference>
<dbReference type="EMBL" id="JALLPJ020001402">
    <property type="protein sequence ID" value="KAL3765445.1"/>
    <property type="molecule type" value="Genomic_DNA"/>
</dbReference>
<dbReference type="InterPro" id="IPR029526">
    <property type="entry name" value="PGBD"/>
</dbReference>
<dbReference type="Proteomes" id="UP001530400">
    <property type="component" value="Unassembled WGS sequence"/>
</dbReference>
<accession>A0ABD3MN38</accession>
<dbReference type="AlphaFoldDB" id="A0ABD3MN38"/>